<dbReference type="GO" id="GO:0004335">
    <property type="term" value="F:galactokinase activity"/>
    <property type="evidence" value="ECO:0007669"/>
    <property type="project" value="UniProtKB-UniRule"/>
</dbReference>
<organism evidence="15 16">
    <name type="scientific">Lentiprolixibacter aurantiacus</name>
    <dbReference type="NCBI Taxonomy" id="2993939"/>
    <lineage>
        <taxon>Bacteria</taxon>
        <taxon>Pseudomonadati</taxon>
        <taxon>Bacteroidota</taxon>
        <taxon>Flavobacteriia</taxon>
        <taxon>Flavobacteriales</taxon>
        <taxon>Flavobacteriaceae</taxon>
        <taxon>Lentiprolixibacter</taxon>
    </lineage>
</organism>
<dbReference type="Proteomes" id="UP001207116">
    <property type="component" value="Unassembled WGS sequence"/>
</dbReference>
<dbReference type="InterPro" id="IPR006204">
    <property type="entry name" value="GHMP_kinase_N_dom"/>
</dbReference>
<dbReference type="InterPro" id="IPR019539">
    <property type="entry name" value="GalKase_N"/>
</dbReference>
<dbReference type="InterPro" id="IPR036554">
    <property type="entry name" value="GHMP_kinase_C_sf"/>
</dbReference>
<dbReference type="PANTHER" id="PTHR10457:SF7">
    <property type="entry name" value="GALACTOKINASE-RELATED"/>
    <property type="match status" value="1"/>
</dbReference>
<gene>
    <name evidence="15" type="primary">galK</name>
    <name evidence="15" type="ORF">OO016_04640</name>
</gene>
<dbReference type="PROSITE" id="PS00106">
    <property type="entry name" value="GALACTOKINASE"/>
    <property type="match status" value="1"/>
</dbReference>
<dbReference type="InterPro" id="IPR006206">
    <property type="entry name" value="Mevalonate/galactokinase"/>
</dbReference>
<sequence length="370" mass="41395">MQKLLVKSPGRINLIGEHTDYNDGFVLPTAIDKTIDLTFSRLNSEHLFEVYSKDLGKSFRGDLRKIKPQQDGWENYVLGVIAGLQKESDKLRGFSCTLQSDIPIGSGVSSSAALECGIAFGLNEFFKLGLDSITLVELAQKAEHDFVGTQCGIMDQFASVMSRSGHVILLDCRSLDYSFVPLEIGNYCFLLVNSHVHHSLASTEYNTRREQCAEVVEIINKTYPQVTSLRDVNKTMLDDQRSDLPELLYRRAKFVVEENYRVLEAVSAIRQGDLDRLGALLYQSHHGLQYEYEVSCPEIDFLVEFTRDYPGILGSRIMGGGFGGCSLNLIHRDRVTELVDQLAPAYREKFGKSLSWFVAKPSGGAAVSWI</sequence>
<dbReference type="PIRSF" id="PIRSF000530">
    <property type="entry name" value="Galactokinase"/>
    <property type="match status" value="1"/>
</dbReference>
<evidence type="ECO:0000313" key="16">
    <source>
        <dbReference type="Proteomes" id="UP001207116"/>
    </source>
</evidence>
<dbReference type="Pfam" id="PF00288">
    <property type="entry name" value="GHMP_kinases_N"/>
    <property type="match status" value="1"/>
</dbReference>
<evidence type="ECO:0000256" key="2">
    <source>
        <dbReference type="ARBA" id="ARBA00022490"/>
    </source>
</evidence>
<evidence type="ECO:0000259" key="13">
    <source>
        <dbReference type="Pfam" id="PF08544"/>
    </source>
</evidence>
<evidence type="ECO:0000256" key="9">
    <source>
        <dbReference type="ARBA" id="ARBA00023144"/>
    </source>
</evidence>
<evidence type="ECO:0000313" key="15">
    <source>
        <dbReference type="EMBL" id="MCX2718883.1"/>
    </source>
</evidence>
<dbReference type="GO" id="GO:0005829">
    <property type="term" value="C:cytosol"/>
    <property type="evidence" value="ECO:0007669"/>
    <property type="project" value="TreeGrafter"/>
</dbReference>
<dbReference type="InterPro" id="IPR006162">
    <property type="entry name" value="Ppantetheine_attach_site"/>
</dbReference>
<dbReference type="GO" id="GO:0005524">
    <property type="term" value="F:ATP binding"/>
    <property type="evidence" value="ECO:0007669"/>
    <property type="project" value="UniProtKB-UniRule"/>
</dbReference>
<evidence type="ECO:0000259" key="12">
    <source>
        <dbReference type="Pfam" id="PF00288"/>
    </source>
</evidence>
<keyword evidence="7" id="KW-0067">ATP-binding</keyword>
<protein>
    <recommendedName>
        <fullName evidence="11">Galactokinase</fullName>
        <ecNumber evidence="11">2.7.1.6</ecNumber>
    </recommendedName>
</protein>
<evidence type="ECO:0000256" key="3">
    <source>
        <dbReference type="ARBA" id="ARBA00022679"/>
    </source>
</evidence>
<dbReference type="RefSeq" id="WP_266011236.1">
    <property type="nucleotide sequence ID" value="NZ_JAPFQP010000001.1"/>
</dbReference>
<keyword evidence="3 15" id="KW-0808">Transferase</keyword>
<dbReference type="NCBIfam" id="TIGR00131">
    <property type="entry name" value="gal_kin"/>
    <property type="match status" value="1"/>
</dbReference>
<keyword evidence="4" id="KW-0479">Metal-binding</keyword>
<feature type="domain" description="GHMP kinase N-terminal" evidence="12">
    <location>
        <begin position="75"/>
        <end position="162"/>
    </location>
</feature>
<evidence type="ECO:0000256" key="5">
    <source>
        <dbReference type="ARBA" id="ARBA00022741"/>
    </source>
</evidence>
<proteinExistence type="inferred from homology"/>
<evidence type="ECO:0000256" key="10">
    <source>
        <dbReference type="ARBA" id="ARBA00023277"/>
    </source>
</evidence>
<evidence type="ECO:0000256" key="4">
    <source>
        <dbReference type="ARBA" id="ARBA00022723"/>
    </source>
</evidence>
<dbReference type="FunFam" id="3.30.70.890:FF:000001">
    <property type="entry name" value="Galactokinase"/>
    <property type="match status" value="1"/>
</dbReference>
<keyword evidence="8" id="KW-0460">Magnesium</keyword>
<feature type="domain" description="Galactokinase N-terminal" evidence="14">
    <location>
        <begin position="4"/>
        <end position="35"/>
    </location>
</feature>
<dbReference type="EMBL" id="JAPFQP010000001">
    <property type="protein sequence ID" value="MCX2718883.1"/>
    <property type="molecule type" value="Genomic_DNA"/>
</dbReference>
<dbReference type="InterPro" id="IPR019741">
    <property type="entry name" value="Galactokinase_CS"/>
</dbReference>
<evidence type="ECO:0000259" key="14">
    <source>
        <dbReference type="Pfam" id="PF10509"/>
    </source>
</evidence>
<dbReference type="InterPro" id="IPR020568">
    <property type="entry name" value="Ribosomal_Su5_D2-typ_SF"/>
</dbReference>
<dbReference type="PROSITE" id="PS00012">
    <property type="entry name" value="PHOSPHOPANTETHEINE"/>
    <property type="match status" value="1"/>
</dbReference>
<dbReference type="SUPFAM" id="SSF54211">
    <property type="entry name" value="Ribosomal protein S5 domain 2-like"/>
    <property type="match status" value="1"/>
</dbReference>
<evidence type="ECO:0000256" key="6">
    <source>
        <dbReference type="ARBA" id="ARBA00022777"/>
    </source>
</evidence>
<dbReference type="PRINTS" id="PR00959">
    <property type="entry name" value="MEVGALKINASE"/>
</dbReference>
<dbReference type="SUPFAM" id="SSF55060">
    <property type="entry name" value="GHMP Kinase, C-terminal domain"/>
    <property type="match status" value="1"/>
</dbReference>
<dbReference type="InterPro" id="IPR013750">
    <property type="entry name" value="GHMP_kinase_C_dom"/>
</dbReference>
<keyword evidence="6" id="KW-0418">Kinase</keyword>
<name>A0AAE3MKH1_9FLAO</name>
<accession>A0AAE3MKH1</accession>
<evidence type="ECO:0000256" key="7">
    <source>
        <dbReference type="ARBA" id="ARBA00022840"/>
    </source>
</evidence>
<keyword evidence="9" id="KW-0299">Galactose metabolism</keyword>
<dbReference type="Pfam" id="PF10509">
    <property type="entry name" value="GalKase_gal_bdg"/>
    <property type="match status" value="1"/>
</dbReference>
<dbReference type="GO" id="GO:0046872">
    <property type="term" value="F:metal ion binding"/>
    <property type="evidence" value="ECO:0007669"/>
    <property type="project" value="UniProtKB-KW"/>
</dbReference>
<dbReference type="EC" id="2.7.1.6" evidence="11"/>
<evidence type="ECO:0000256" key="11">
    <source>
        <dbReference type="NCBIfam" id="TIGR00131"/>
    </source>
</evidence>
<dbReference type="FunFam" id="3.30.230.10:FF:000017">
    <property type="entry name" value="Galactokinase"/>
    <property type="match status" value="1"/>
</dbReference>
<dbReference type="AlphaFoldDB" id="A0AAE3MKH1"/>
<comment type="caution">
    <text evidence="15">The sequence shown here is derived from an EMBL/GenBank/DDBJ whole genome shotgun (WGS) entry which is preliminary data.</text>
</comment>
<feature type="domain" description="GHMP kinase C-terminal" evidence="13">
    <location>
        <begin position="266"/>
        <end position="342"/>
    </location>
</feature>
<dbReference type="Pfam" id="PF08544">
    <property type="entry name" value="GHMP_kinases_C"/>
    <property type="match status" value="1"/>
</dbReference>
<dbReference type="PRINTS" id="PR00473">
    <property type="entry name" value="GALCTOKINASE"/>
</dbReference>
<dbReference type="Gene3D" id="3.30.230.10">
    <property type="match status" value="1"/>
</dbReference>
<keyword evidence="16" id="KW-1185">Reference proteome</keyword>
<dbReference type="InterPro" id="IPR000705">
    <property type="entry name" value="Galactokinase"/>
</dbReference>
<comment type="similarity">
    <text evidence="1">Belongs to the GHMP kinase family. GalK subfamily.</text>
</comment>
<dbReference type="GO" id="GO:0006012">
    <property type="term" value="P:galactose metabolic process"/>
    <property type="evidence" value="ECO:0007669"/>
    <property type="project" value="UniProtKB-UniRule"/>
</dbReference>
<dbReference type="InterPro" id="IPR014721">
    <property type="entry name" value="Ribsml_uS5_D2-typ_fold_subgr"/>
</dbReference>
<evidence type="ECO:0000256" key="8">
    <source>
        <dbReference type="ARBA" id="ARBA00022842"/>
    </source>
</evidence>
<keyword evidence="2" id="KW-0963">Cytoplasm</keyword>
<reference evidence="15" key="1">
    <citation type="submission" date="2022-11" db="EMBL/GenBank/DDBJ databases">
        <title>The characterization of three novel Bacteroidetes species and genomic analysis of their roles in tidal elemental geochemical cycles.</title>
        <authorList>
            <person name="Ma K.-J."/>
        </authorList>
    </citation>
    <scope>NUCLEOTIDE SEQUENCE</scope>
    <source>
        <strain evidence="15">M415</strain>
    </source>
</reference>
<dbReference type="Gene3D" id="3.30.70.890">
    <property type="entry name" value="GHMP kinase, C-terminal domain"/>
    <property type="match status" value="1"/>
</dbReference>
<evidence type="ECO:0000256" key="1">
    <source>
        <dbReference type="ARBA" id="ARBA00006566"/>
    </source>
</evidence>
<keyword evidence="10" id="KW-0119">Carbohydrate metabolism</keyword>
<dbReference type="PANTHER" id="PTHR10457">
    <property type="entry name" value="MEVALONATE KINASE/GALACTOKINASE"/>
    <property type="match status" value="1"/>
</dbReference>
<keyword evidence="5" id="KW-0547">Nucleotide-binding</keyword>